<keyword evidence="3" id="KW-0808">Transferase</keyword>
<evidence type="ECO:0000313" key="7">
    <source>
        <dbReference type="EMBL" id="POF27763.1"/>
    </source>
</evidence>
<dbReference type="InterPro" id="IPR029063">
    <property type="entry name" value="SAM-dependent_MTases_sf"/>
</dbReference>
<sequence>MSSEITSQGSLFTSDFLTETIQAVSEWSTIGDADLDQFGKSIRSVFDRFPISQTPNESQTEDDLIWPILEALGWTESLRQQNLSPRGREDVPDGLLFDSAETKTKANGFPEEWKRYEFGRAVVESKRWARPLDRRSGRRGEETAPSTQMLRYLRRIDDITNGALRWGILTNGSKWRLYFSGARSVSEQFFELDIAAILDLPEHNAGLFALDETHRRHWLKVFLLIFRREAFVPMGADPRTFHEKALEEGKFYEERVAEDLSNKVFGEVFPDLVRAIVRAAPDATDLQAVREAALILLYRLLFILYAEDRDLLPVKDKRYDDYGLRNKVRLDVKERKDKNDVFSDTAARYWGAMADLFIAIDQGDASIGLPPYNGGLFDQERHVILTNIRIPDAVMARVIDALSFESTPDGRKYINYRNLSVQQLGSIYERLLEYEVTRDGDEITVQPNIFARKGSGSYYTPDDLVQLILTETLDPLVEERKRVFRDKITELAQGELPDHRKIGQLKRLDPATALLDMKICDPAMGSGHFLVSLVDFMADQVITAMAEAELDAPEEWGDYISPLGERIDTIRNTILANADERDWTIDEEQLDDRHIIRRMALKRCIYGVDKNPMAVELAKVALWLHTFTVGAPLSFLDHHLRCGDSLFGSWVKNGVEKAANYGTPLLLHEPMKRALRAASKMQIVEGLTDAEIAEAHRSADVFAEVEDMTAPLDALLKLIHAIDWLDIKGKAGKDALKIFFDGQFGDPLDIAMGKKEPKTNREEGQRFTAILDQARMLIAEENFLNWQVAFPGIWSNWEKDELTGGFDAMIGNPPWDRMKLQEVEWFAARRSEIALAQRASDRKKMIQELVVEDDPLIHDYEKASERAEASVERARKSGEYPLLSGGDVNIYSLFVERSLGLISDSGMVGLLTPIGIGADKTAAKFFSTVSEAKQVKVFLAFENKGGWLFKDVHHEDQPTILVVGGKERRYDSFKYGVKLHQLPSDATSSVVMLTSEDCRRLNPNTGTVPIYREAAAGALLTEMYRQGTILVDRSGGVENKAWPVKYRTVFHMTNDSECFRTLDELKESEGAYPIGGERFGSAKGDWYPLYEGKMISIYNHRYAGVRANENNISGQGVPVHSTDEQLNNPEFTPVPRYWVLEDGLGISSNYSLAFNDICNTNNQRSLISAIVPRAGYGNKLPILQPVGDLNAEDLSLIMANFCSIACDFAARQKIQSRNLNKYILEQLPVIQPERFKDCRFGSKSAAEVVREAVLELTYTAHDMVPFARDMGHVDDTGTVKPPFAWDKERRLVLRAKLDAVFFHLYGITDRDDIRYIYSTFPIIEREEKVAYGGKYLSCELCLAYMNALAAGNPDAEIKL</sequence>
<dbReference type="InterPro" id="IPR011639">
    <property type="entry name" value="MethylTrfase_TaqI-like_dom"/>
</dbReference>
<dbReference type="GO" id="GO:0009007">
    <property type="term" value="F:site-specific DNA-methyltransferase (adenine-specific) activity"/>
    <property type="evidence" value="ECO:0007669"/>
    <property type="project" value="UniProtKB-EC"/>
</dbReference>
<dbReference type="SUPFAM" id="SSF53335">
    <property type="entry name" value="S-adenosyl-L-methionine-dependent methyltransferases"/>
    <property type="match status" value="1"/>
</dbReference>
<keyword evidence="2" id="KW-0489">Methyltransferase</keyword>
<dbReference type="EMBL" id="PPCN01000022">
    <property type="protein sequence ID" value="POF27763.1"/>
    <property type="molecule type" value="Genomic_DNA"/>
</dbReference>
<evidence type="ECO:0000256" key="3">
    <source>
        <dbReference type="ARBA" id="ARBA00022679"/>
    </source>
</evidence>
<evidence type="ECO:0000256" key="5">
    <source>
        <dbReference type="ARBA" id="ARBA00047942"/>
    </source>
</evidence>
<dbReference type="InterPro" id="IPR002052">
    <property type="entry name" value="DNA_methylase_N6_adenine_CS"/>
</dbReference>
<evidence type="ECO:0000256" key="1">
    <source>
        <dbReference type="ARBA" id="ARBA00011900"/>
    </source>
</evidence>
<evidence type="ECO:0000259" key="6">
    <source>
        <dbReference type="Pfam" id="PF07669"/>
    </source>
</evidence>
<dbReference type="OrthoDB" id="9806213at2"/>
<dbReference type="PANTHER" id="PTHR33841:SF1">
    <property type="entry name" value="DNA METHYLTRANSFERASE A"/>
    <property type="match status" value="1"/>
</dbReference>
<reference evidence="7 8" key="1">
    <citation type="submission" date="2018-01" db="EMBL/GenBank/DDBJ databases">
        <title>Genomic Encyclopedia of Archaeal and Bacterial Type Strains, Phase II (KMG-II): from individual species to whole genera.</title>
        <authorList>
            <person name="Goeker M."/>
        </authorList>
    </citation>
    <scope>NUCLEOTIDE SEQUENCE [LARGE SCALE GENOMIC DNA]</scope>
    <source>
        <strain evidence="7 8">DSM 17023</strain>
    </source>
</reference>
<proteinExistence type="predicted"/>
<name>A0A2S3UJL2_9HYPH</name>
<evidence type="ECO:0000256" key="2">
    <source>
        <dbReference type="ARBA" id="ARBA00022603"/>
    </source>
</evidence>
<dbReference type="GO" id="GO:0003676">
    <property type="term" value="F:nucleic acid binding"/>
    <property type="evidence" value="ECO:0007669"/>
    <property type="project" value="InterPro"/>
</dbReference>
<dbReference type="GO" id="GO:0006304">
    <property type="term" value="P:DNA modification"/>
    <property type="evidence" value="ECO:0007669"/>
    <property type="project" value="InterPro"/>
</dbReference>
<keyword evidence="8" id="KW-1185">Reference proteome</keyword>
<feature type="domain" description="Type II methyltransferase M.TaqI-like" evidence="6">
    <location>
        <begin position="604"/>
        <end position="821"/>
    </location>
</feature>
<dbReference type="Gene3D" id="3.40.50.150">
    <property type="entry name" value="Vaccinia Virus protein VP39"/>
    <property type="match status" value="2"/>
</dbReference>
<accession>A0A2S3UJL2</accession>
<dbReference type="EC" id="2.1.1.72" evidence="1"/>
<keyword evidence="4" id="KW-0949">S-adenosyl-L-methionine</keyword>
<protein>
    <recommendedName>
        <fullName evidence="1">site-specific DNA-methyltransferase (adenine-specific)</fullName>
        <ecNumber evidence="1">2.1.1.72</ecNumber>
    </recommendedName>
</protein>
<dbReference type="PROSITE" id="PS00092">
    <property type="entry name" value="N6_MTASE"/>
    <property type="match status" value="1"/>
</dbReference>
<dbReference type="Pfam" id="PF07669">
    <property type="entry name" value="Eco57I"/>
    <property type="match status" value="1"/>
</dbReference>
<evidence type="ECO:0000256" key="4">
    <source>
        <dbReference type="ARBA" id="ARBA00022691"/>
    </source>
</evidence>
<comment type="catalytic activity">
    <reaction evidence="5">
        <text>a 2'-deoxyadenosine in DNA + S-adenosyl-L-methionine = an N(6)-methyl-2'-deoxyadenosine in DNA + S-adenosyl-L-homocysteine + H(+)</text>
        <dbReference type="Rhea" id="RHEA:15197"/>
        <dbReference type="Rhea" id="RHEA-COMP:12418"/>
        <dbReference type="Rhea" id="RHEA-COMP:12419"/>
        <dbReference type="ChEBI" id="CHEBI:15378"/>
        <dbReference type="ChEBI" id="CHEBI:57856"/>
        <dbReference type="ChEBI" id="CHEBI:59789"/>
        <dbReference type="ChEBI" id="CHEBI:90615"/>
        <dbReference type="ChEBI" id="CHEBI:90616"/>
        <dbReference type="EC" id="2.1.1.72"/>
    </reaction>
</comment>
<dbReference type="InterPro" id="IPR050953">
    <property type="entry name" value="N4_N6_ade-DNA_methylase"/>
</dbReference>
<evidence type="ECO:0000313" key="8">
    <source>
        <dbReference type="Proteomes" id="UP000236959"/>
    </source>
</evidence>
<dbReference type="PANTHER" id="PTHR33841">
    <property type="entry name" value="DNA METHYLTRANSFERASE YEEA-RELATED"/>
    <property type="match status" value="1"/>
</dbReference>
<dbReference type="PRINTS" id="PR00507">
    <property type="entry name" value="N12N6MTFRASE"/>
</dbReference>
<dbReference type="RefSeq" id="WP_103225630.1">
    <property type="nucleotide sequence ID" value="NZ_PPCN01000022.1"/>
</dbReference>
<dbReference type="GO" id="GO:0032259">
    <property type="term" value="P:methylation"/>
    <property type="evidence" value="ECO:0007669"/>
    <property type="project" value="UniProtKB-KW"/>
</dbReference>
<gene>
    <name evidence="7" type="ORF">CLV41_12243</name>
</gene>
<organism evidence="7 8">
    <name type="scientific">Roseibium marinum</name>
    <dbReference type="NCBI Taxonomy" id="281252"/>
    <lineage>
        <taxon>Bacteria</taxon>
        <taxon>Pseudomonadati</taxon>
        <taxon>Pseudomonadota</taxon>
        <taxon>Alphaproteobacteria</taxon>
        <taxon>Hyphomicrobiales</taxon>
        <taxon>Stappiaceae</taxon>
        <taxon>Roseibium</taxon>
    </lineage>
</organism>
<dbReference type="Proteomes" id="UP000236959">
    <property type="component" value="Unassembled WGS sequence"/>
</dbReference>
<comment type="caution">
    <text evidence="7">The sequence shown here is derived from an EMBL/GenBank/DDBJ whole genome shotgun (WGS) entry which is preliminary data.</text>
</comment>